<reference evidence="2" key="1">
    <citation type="submission" date="2020-02" db="EMBL/GenBank/DDBJ databases">
        <authorList>
            <person name="Meier V. D."/>
        </authorList>
    </citation>
    <scope>NUCLEOTIDE SEQUENCE</scope>
    <source>
        <strain evidence="2">AVDCRST_MAG02</strain>
    </source>
</reference>
<name>A0A6J4RE48_9ACTN</name>
<proteinExistence type="predicted"/>
<sequence length="108" mass="11395">ERSRVAGGGPGAFRLLRAGRARCGVGLDLLVPRLSDQSGPPKGLRRRGSRRRAHHASHKAPDPDGEPGWGASPWTCRPYSSSWPSPALGGRSLGLPAASRAPGSRERV</sequence>
<feature type="non-terminal residue" evidence="2">
    <location>
        <position position="1"/>
    </location>
</feature>
<evidence type="ECO:0000313" key="2">
    <source>
        <dbReference type="EMBL" id="CAA9463309.1"/>
    </source>
</evidence>
<organism evidence="2">
    <name type="scientific">uncultured Rubrobacteraceae bacterium</name>
    <dbReference type="NCBI Taxonomy" id="349277"/>
    <lineage>
        <taxon>Bacteria</taxon>
        <taxon>Bacillati</taxon>
        <taxon>Actinomycetota</taxon>
        <taxon>Rubrobacteria</taxon>
        <taxon>Rubrobacterales</taxon>
        <taxon>Rubrobacteraceae</taxon>
        <taxon>environmental samples</taxon>
    </lineage>
</organism>
<evidence type="ECO:0000256" key="1">
    <source>
        <dbReference type="SAM" id="MobiDB-lite"/>
    </source>
</evidence>
<protein>
    <submittedName>
        <fullName evidence="2">Uncharacterized protein</fullName>
    </submittedName>
</protein>
<feature type="non-terminal residue" evidence="2">
    <location>
        <position position="108"/>
    </location>
</feature>
<accession>A0A6J4RE48</accession>
<dbReference type="AlphaFoldDB" id="A0A6J4RE48"/>
<feature type="compositionally biased region" description="Basic residues" evidence="1">
    <location>
        <begin position="43"/>
        <end position="58"/>
    </location>
</feature>
<gene>
    <name evidence="2" type="ORF">AVDCRST_MAG02-2752</name>
</gene>
<feature type="region of interest" description="Disordered" evidence="1">
    <location>
        <begin position="31"/>
        <end position="108"/>
    </location>
</feature>
<dbReference type="EMBL" id="CADCVH010000087">
    <property type="protein sequence ID" value="CAA9463309.1"/>
    <property type="molecule type" value="Genomic_DNA"/>
</dbReference>